<name>A0A5B0MEF8_PUCGR</name>
<comment type="caution">
    <text evidence="1">The sequence shown here is derived from an EMBL/GenBank/DDBJ whole genome shotgun (WGS) entry which is preliminary data.</text>
</comment>
<sequence length="92" mass="10726">MNMHTNTLQEYLDALEKLCNELEKEKTWLGKLWCIRLMNREISFSTILVVLDVESNESLQRELSRLAFIPQHPSILRNQSRKKSPGNQLSIG</sequence>
<evidence type="ECO:0000313" key="2">
    <source>
        <dbReference type="Proteomes" id="UP000324748"/>
    </source>
</evidence>
<dbReference type="AlphaFoldDB" id="A0A5B0MEF8"/>
<organism evidence="1 2">
    <name type="scientific">Puccinia graminis f. sp. tritici</name>
    <dbReference type="NCBI Taxonomy" id="56615"/>
    <lineage>
        <taxon>Eukaryota</taxon>
        <taxon>Fungi</taxon>
        <taxon>Dikarya</taxon>
        <taxon>Basidiomycota</taxon>
        <taxon>Pucciniomycotina</taxon>
        <taxon>Pucciniomycetes</taxon>
        <taxon>Pucciniales</taxon>
        <taxon>Pucciniaceae</taxon>
        <taxon>Puccinia</taxon>
    </lineage>
</organism>
<evidence type="ECO:0000313" key="1">
    <source>
        <dbReference type="EMBL" id="KAA1074523.1"/>
    </source>
</evidence>
<dbReference type="Proteomes" id="UP000324748">
    <property type="component" value="Unassembled WGS sequence"/>
</dbReference>
<accession>A0A5B0MEF8</accession>
<dbReference type="EMBL" id="VSWC01000157">
    <property type="protein sequence ID" value="KAA1074523.1"/>
    <property type="molecule type" value="Genomic_DNA"/>
</dbReference>
<reference evidence="1 2" key="1">
    <citation type="submission" date="2019-05" db="EMBL/GenBank/DDBJ databases">
        <title>Emergence of the Ug99 lineage of the wheat stem rust pathogen through somatic hybridization.</title>
        <authorList>
            <person name="Li F."/>
            <person name="Upadhyaya N.M."/>
            <person name="Sperschneider J."/>
            <person name="Matny O."/>
            <person name="Nguyen-Phuc H."/>
            <person name="Mago R."/>
            <person name="Raley C."/>
            <person name="Miller M.E."/>
            <person name="Silverstein K.A.T."/>
            <person name="Henningsen E."/>
            <person name="Hirsch C.D."/>
            <person name="Visser B."/>
            <person name="Pretorius Z.A."/>
            <person name="Steffenson B.J."/>
            <person name="Schwessinger B."/>
            <person name="Dodds P.N."/>
            <person name="Figueroa M."/>
        </authorList>
    </citation>
    <scope>NUCLEOTIDE SEQUENCE [LARGE SCALE GENOMIC DNA]</scope>
    <source>
        <strain evidence="1">21-0</strain>
    </source>
</reference>
<gene>
    <name evidence="1" type="ORF">PGT21_008792</name>
</gene>
<proteinExistence type="predicted"/>
<keyword evidence="2" id="KW-1185">Reference proteome</keyword>
<protein>
    <submittedName>
        <fullName evidence="1">Uncharacterized protein</fullName>
    </submittedName>
</protein>